<keyword evidence="2 3" id="KW-0808">Transferase</keyword>
<organism evidence="3 4">
    <name type="scientific">Pontixanthobacter aquaemixtae</name>
    <dbReference type="NCBI Taxonomy" id="1958940"/>
    <lineage>
        <taxon>Bacteria</taxon>
        <taxon>Pseudomonadati</taxon>
        <taxon>Pseudomonadota</taxon>
        <taxon>Alphaproteobacteria</taxon>
        <taxon>Sphingomonadales</taxon>
        <taxon>Erythrobacteraceae</taxon>
        <taxon>Pontixanthobacter</taxon>
    </lineage>
</organism>
<dbReference type="GO" id="GO:0032259">
    <property type="term" value="P:methylation"/>
    <property type="evidence" value="ECO:0007669"/>
    <property type="project" value="UniProtKB-KW"/>
</dbReference>
<dbReference type="RefSeq" id="WP_160605867.1">
    <property type="nucleotide sequence ID" value="NZ_WTYX01000002.1"/>
</dbReference>
<accession>A0A844ZUT4</accession>
<dbReference type="SUPFAM" id="SSF53335">
    <property type="entry name" value="S-adenosyl-L-methionine-dependent methyltransferases"/>
    <property type="match status" value="1"/>
</dbReference>
<evidence type="ECO:0000313" key="3">
    <source>
        <dbReference type="EMBL" id="MXO91635.1"/>
    </source>
</evidence>
<evidence type="ECO:0000256" key="2">
    <source>
        <dbReference type="ARBA" id="ARBA00022679"/>
    </source>
</evidence>
<reference evidence="3 4" key="1">
    <citation type="submission" date="2019-12" db="EMBL/GenBank/DDBJ databases">
        <title>Genomic-based taxomic classification of the family Erythrobacteraceae.</title>
        <authorList>
            <person name="Xu L."/>
        </authorList>
    </citation>
    <scope>NUCLEOTIDE SEQUENCE [LARGE SCALE GENOMIC DNA]</scope>
    <source>
        <strain evidence="3 4">KCTC 52763</strain>
    </source>
</reference>
<dbReference type="GO" id="GO:0035243">
    <property type="term" value="F:protein-arginine omega-N symmetric methyltransferase activity"/>
    <property type="evidence" value="ECO:0007669"/>
    <property type="project" value="TreeGrafter"/>
</dbReference>
<dbReference type="EMBL" id="WTYX01000002">
    <property type="protein sequence ID" value="MXO91635.1"/>
    <property type="molecule type" value="Genomic_DNA"/>
</dbReference>
<name>A0A844ZUT4_9SPHN</name>
<keyword evidence="1 3" id="KW-0489">Methyltransferase</keyword>
<dbReference type="PANTHER" id="PTHR12049:SF7">
    <property type="entry name" value="PROTEIN ARGININE METHYLTRANSFERASE NDUFAF7, MITOCHONDRIAL"/>
    <property type="match status" value="1"/>
</dbReference>
<comment type="caution">
    <text evidence="3">The sequence shown here is derived from an EMBL/GenBank/DDBJ whole genome shotgun (WGS) entry which is preliminary data.</text>
</comment>
<proteinExistence type="predicted"/>
<protein>
    <submittedName>
        <fullName evidence="3">Class I SAM-dependent methyltransferase</fullName>
    </submittedName>
</protein>
<sequence>MDNAAQSLGDSFRRLIRNTGPISLSHFMGESNARYYSGKDPLGDAGDFVTAPEISQMFGELIGLWLADIWIRAGREERVYYVELGPGRGTLAKDALRAARKYGLEPRIHFVETSQKLKDIQLKEVPGAIWHDDLSSVPMDGPILLVANEFFDALPVRQLVRDADGWRERMVGLDGDEFVFVAGSQPMDAAVPAQWRDVEPGTILESCPGAAAVMYEAAGRLVDQSGAALFIDYGFDTLKPGSTLQAVHRHQKVPVFANPGGADLTAHVDFETLGRIAESRDAKILGTVGQGAWLRSLGIESRAQNLAQTAPQYAHEILAAKDRLVADDQMGKLFKVMGLTSPDWPEGVGFSQD</sequence>
<gene>
    <name evidence="3" type="ORF">GRI41_12430</name>
</gene>
<dbReference type="InterPro" id="IPR003788">
    <property type="entry name" value="NDUFAF7"/>
</dbReference>
<dbReference type="OrthoDB" id="9794208at2"/>
<dbReference type="Proteomes" id="UP000442714">
    <property type="component" value="Unassembled WGS sequence"/>
</dbReference>
<dbReference type="InterPro" id="IPR029063">
    <property type="entry name" value="SAM-dependent_MTases_sf"/>
</dbReference>
<dbReference type="AlphaFoldDB" id="A0A844ZUT4"/>
<dbReference type="Pfam" id="PF02636">
    <property type="entry name" value="Methyltransf_28"/>
    <property type="match status" value="1"/>
</dbReference>
<evidence type="ECO:0000256" key="1">
    <source>
        <dbReference type="ARBA" id="ARBA00022603"/>
    </source>
</evidence>
<keyword evidence="4" id="KW-1185">Reference proteome</keyword>
<dbReference type="Gene3D" id="3.40.50.12710">
    <property type="match status" value="1"/>
</dbReference>
<evidence type="ECO:0000313" key="4">
    <source>
        <dbReference type="Proteomes" id="UP000442714"/>
    </source>
</evidence>
<dbReference type="PANTHER" id="PTHR12049">
    <property type="entry name" value="PROTEIN ARGININE METHYLTRANSFERASE NDUFAF7, MITOCHONDRIAL"/>
    <property type="match status" value="1"/>
</dbReference>
<dbReference type="InterPro" id="IPR038375">
    <property type="entry name" value="NDUFAF7_sf"/>
</dbReference>